<protein>
    <submittedName>
        <fullName evidence="2">Uncharacterized protein</fullName>
    </submittedName>
</protein>
<reference evidence="2 3" key="1">
    <citation type="submission" date="2024-02" db="EMBL/GenBank/DDBJ databases">
        <authorList>
            <person name="Chen Y."/>
            <person name="Shah S."/>
            <person name="Dougan E. K."/>
            <person name="Thang M."/>
            <person name="Chan C."/>
        </authorList>
    </citation>
    <scope>NUCLEOTIDE SEQUENCE [LARGE SCALE GENOMIC DNA]</scope>
</reference>
<comment type="caution">
    <text evidence="2">The sequence shown here is derived from an EMBL/GenBank/DDBJ whole genome shotgun (WGS) entry which is preliminary data.</text>
</comment>
<evidence type="ECO:0000313" key="2">
    <source>
        <dbReference type="EMBL" id="CAK9059249.1"/>
    </source>
</evidence>
<evidence type="ECO:0000313" key="3">
    <source>
        <dbReference type="Proteomes" id="UP001642484"/>
    </source>
</evidence>
<feature type="region of interest" description="Disordered" evidence="1">
    <location>
        <begin position="423"/>
        <end position="495"/>
    </location>
</feature>
<organism evidence="2 3">
    <name type="scientific">Durusdinium trenchii</name>
    <dbReference type="NCBI Taxonomy" id="1381693"/>
    <lineage>
        <taxon>Eukaryota</taxon>
        <taxon>Sar</taxon>
        <taxon>Alveolata</taxon>
        <taxon>Dinophyceae</taxon>
        <taxon>Suessiales</taxon>
        <taxon>Symbiodiniaceae</taxon>
        <taxon>Durusdinium</taxon>
    </lineage>
</organism>
<dbReference type="Proteomes" id="UP001642484">
    <property type="component" value="Unassembled WGS sequence"/>
</dbReference>
<keyword evidence="3" id="KW-1185">Reference proteome</keyword>
<feature type="compositionally biased region" description="Basic and acidic residues" evidence="1">
    <location>
        <begin position="478"/>
        <end position="487"/>
    </location>
</feature>
<name>A0ABP0N6I7_9DINO</name>
<dbReference type="EMBL" id="CAXAMN010021406">
    <property type="protein sequence ID" value="CAK9059249.1"/>
    <property type="molecule type" value="Genomic_DNA"/>
</dbReference>
<gene>
    <name evidence="2" type="ORF">CCMP2556_LOCUS29186</name>
</gene>
<sequence length="548" mass="58470">MGPTNEACMDSHEAILSSATAFRHACLQGRWGDAQSAAVSLAVAAADASNHYRHSVLEREGSSSVQADALWVAASSARAGLLKMLAAFSARVARGPSQELALATAAACTAMLPEVWPPGAADDLLSMSGVLGLLLRAAAVSRTIPGLGGFATLRACRAASELLAALLEASVPDLRQSCEASLLRDSSLTASMQSLSEALLGLHPDPRLNEAFLELLWRGLRRVAPGAALSSLASAHPALICLEERQSGLCSKLQQLSPDQLLADARGLALDMCASPPVALTFVAKGQYEGEMGTAVLTSHCIGLHQESEVEPYLELPWECFQLLDLRSQADSDPAASFTERFEVQAVLSLDVVRLLELGCVCAEEAPSATLELSLDGPLEEVRETLNHYINVGRSSATAVKAGKIIEDPILVQESPKAAIERRVRPKDSKETRGRTSELIASEESELHQPRIERPRRTAAVKTAAKSQVKPGLKHCLSKPETKKVEPSRPPQDAVQRVLEEASRLAKEVADVQRQFRQSQLAVDARGSEATAFLDDIAQAGAKRSRVA</sequence>
<accession>A0ABP0N6I7</accession>
<proteinExistence type="predicted"/>
<feature type="compositionally biased region" description="Basic and acidic residues" evidence="1">
    <location>
        <begin position="445"/>
        <end position="456"/>
    </location>
</feature>
<feature type="compositionally biased region" description="Basic and acidic residues" evidence="1">
    <location>
        <begin position="423"/>
        <end position="436"/>
    </location>
</feature>
<evidence type="ECO:0000256" key="1">
    <source>
        <dbReference type="SAM" id="MobiDB-lite"/>
    </source>
</evidence>